<keyword evidence="2" id="KW-0732">Signal</keyword>
<comment type="caution">
    <text evidence="3">The sequence shown here is derived from an EMBL/GenBank/DDBJ whole genome shotgun (WGS) entry which is preliminary data.</text>
</comment>
<gene>
    <name evidence="3" type="ORF">VXC91_11355</name>
</gene>
<feature type="compositionally biased region" description="Low complexity" evidence="1">
    <location>
        <begin position="53"/>
        <end position="63"/>
    </location>
</feature>
<evidence type="ECO:0000256" key="2">
    <source>
        <dbReference type="SAM" id="SignalP"/>
    </source>
</evidence>
<feature type="compositionally biased region" description="Low complexity" evidence="1">
    <location>
        <begin position="30"/>
        <end position="45"/>
    </location>
</feature>
<dbReference type="PROSITE" id="PS51257">
    <property type="entry name" value="PROKAR_LIPOPROTEIN"/>
    <property type="match status" value="1"/>
</dbReference>
<proteinExistence type="predicted"/>
<organism evidence="3 4">
    <name type="scientific">Streptomyces chiangmaiensis</name>
    <dbReference type="NCBI Taxonomy" id="766497"/>
    <lineage>
        <taxon>Bacteria</taxon>
        <taxon>Bacillati</taxon>
        <taxon>Actinomycetota</taxon>
        <taxon>Actinomycetes</taxon>
        <taxon>Kitasatosporales</taxon>
        <taxon>Streptomycetaceae</taxon>
        <taxon>Streptomyces</taxon>
    </lineage>
</organism>
<name>A0ABU7FGR2_9ACTN</name>
<protein>
    <recommendedName>
        <fullName evidence="5">DUF4398 domain-containing protein</fullName>
    </recommendedName>
</protein>
<evidence type="ECO:0008006" key="5">
    <source>
        <dbReference type="Google" id="ProtNLM"/>
    </source>
</evidence>
<dbReference type="RefSeq" id="WP_329506993.1">
    <property type="nucleotide sequence ID" value="NZ_BAAAYZ010000135.1"/>
</dbReference>
<dbReference type="EMBL" id="JAYWVC010000026">
    <property type="protein sequence ID" value="MED7822558.1"/>
    <property type="molecule type" value="Genomic_DNA"/>
</dbReference>
<keyword evidence="4" id="KW-1185">Reference proteome</keyword>
<dbReference type="Proteomes" id="UP001333996">
    <property type="component" value="Unassembled WGS sequence"/>
</dbReference>
<feature type="compositionally biased region" description="Basic and acidic residues" evidence="1">
    <location>
        <begin position="64"/>
        <end position="75"/>
    </location>
</feature>
<feature type="region of interest" description="Disordered" evidence="1">
    <location>
        <begin position="27"/>
        <end position="75"/>
    </location>
</feature>
<evidence type="ECO:0000256" key="1">
    <source>
        <dbReference type="SAM" id="MobiDB-lite"/>
    </source>
</evidence>
<evidence type="ECO:0000313" key="4">
    <source>
        <dbReference type="Proteomes" id="UP001333996"/>
    </source>
</evidence>
<reference evidence="3" key="1">
    <citation type="submission" date="2024-01" db="EMBL/GenBank/DDBJ databases">
        <title>First draft genome sequence data of TA4-1, the type strain of Gram-positive actinobacterium Streptomyces chiangmaiensis.</title>
        <authorList>
            <person name="Yasawong M."/>
            <person name="Nantapong N."/>
        </authorList>
    </citation>
    <scope>NUCLEOTIDE SEQUENCE</scope>
    <source>
        <strain evidence="3">TA4-1</strain>
    </source>
</reference>
<accession>A0ABU7FGR2</accession>
<feature type="signal peptide" evidence="2">
    <location>
        <begin position="1"/>
        <end position="25"/>
    </location>
</feature>
<sequence length="75" mass="7455">MRGPRALRWAVPVVVLLVGFTAGCAGDHGAPATPSSSVAPSAEPSDVAEVQKAVSAAESALAQADRDAAQDAGDR</sequence>
<evidence type="ECO:0000313" key="3">
    <source>
        <dbReference type="EMBL" id="MED7822558.1"/>
    </source>
</evidence>
<feature type="chain" id="PRO_5047456352" description="DUF4398 domain-containing protein" evidence="2">
    <location>
        <begin position="26"/>
        <end position="75"/>
    </location>
</feature>